<dbReference type="GO" id="GO:0006139">
    <property type="term" value="P:nucleobase-containing compound metabolic process"/>
    <property type="evidence" value="ECO:0007669"/>
    <property type="project" value="InterPro"/>
</dbReference>
<sequence length="982" mass="109247">MAEYPRGATVPFPRKPYPQQVALMDTLLEAIAEPLAAVNETSKSSVKSNSPTSVLANLKNDNKDDNDDEKKFESETKIVLLESPTGTGKSLSLACASLAWLEYQKRKTKNQTSETSSTTPIHDTKLGEKTGIESSKVPTTIQTPVGAAAAAKKESSSTGLDWIDSWQPDENDDLELQRQLEQQKRQQQVENDRLEQLQKEVQKIRQSFSQEDEDATLQQNRRVQLLKQAITKSKIQARKKQRLQRRRKKQPLEWEDDEDDEKNDFQYKNPDGSIPWMLEPPVSISSADNSSSTPIRPKIIYAARTHSQLSQFVSEVRKTHWGNSTKVIALASRSQGMCGYLTSSGNRGFAKRESDLTEACLELRQSKKRSTNSVSSCACPHYHPDAIATLALHALAHPTDVEDWREMGKATQTCSYYASRQALVHADLVVLPYSLLVAKETRDSIGLTLEGSLVLVDEAHNLPQAIANLQSCTLTATTLEGASHQVNSYTKEYMDRLSPRHLQLLGQLKQLLRGFQECLGSSSSDKNSYGRIAGDSGGTSKELLSPLQFLCRYKLDRINIFPLLRYMEETKLSQKLLGFVPTVEDGDDAKDGDDNAGPGLFHRDSDKAIEEVKRKKKKKKTTRLSPIAVVESFLSKLNYANADGKIVICPNEHKIQFVVLNPAVASEDDLYHRPRALCLVGGTLQPMDVMIQELVPDLSQVACDAQRAISNGNSGFKSDKLVAFSCGHVVPKSNVLLQAITKVDGVPLDIRHKSRSLPEVMNAIGKSILRLAKQVPNGMVVFTGSYRYEQALVDFWKTKAPHIWKELNSTKRLFREPKDSKQTDEVLTSFSDAASSDRRGALLFSVMGGKLSEGINFANELCRCVVVIGLPYPDAKDPLLQEKLKLLPASADGGSSGGFSYLRSLCLRSVNQSVGRAIRHANDYAGIVLMDVRYTQDDAIGRGLPKWLTESTPEWKRQDTTLSSAERRLEEFFQFHTSVSEQ</sequence>
<dbReference type="AlphaFoldDB" id="A0AAD2CYU4"/>
<comment type="subcellular location">
    <subcellularLocation>
        <location evidence="2">Nucleus</location>
    </subcellularLocation>
</comment>
<evidence type="ECO:0000313" key="17">
    <source>
        <dbReference type="Proteomes" id="UP001295423"/>
    </source>
</evidence>
<evidence type="ECO:0000256" key="14">
    <source>
        <dbReference type="SAM" id="MobiDB-lite"/>
    </source>
</evidence>
<dbReference type="SMART" id="SM00491">
    <property type="entry name" value="HELICc2"/>
    <property type="match status" value="1"/>
</dbReference>
<keyword evidence="6" id="KW-0378">Hydrolase</keyword>
<keyword evidence="4" id="KW-0479">Metal-binding</keyword>
<dbReference type="SMART" id="SM00488">
    <property type="entry name" value="DEXDc2"/>
    <property type="match status" value="1"/>
</dbReference>
<dbReference type="GO" id="GO:0005524">
    <property type="term" value="F:ATP binding"/>
    <property type="evidence" value="ECO:0007669"/>
    <property type="project" value="UniProtKB-KW"/>
</dbReference>
<dbReference type="InterPro" id="IPR027417">
    <property type="entry name" value="P-loop_NTPase"/>
</dbReference>
<feature type="compositionally biased region" description="Polar residues" evidence="14">
    <location>
        <begin position="110"/>
        <end position="121"/>
    </location>
</feature>
<evidence type="ECO:0000313" key="16">
    <source>
        <dbReference type="EMBL" id="CAJ1946013.1"/>
    </source>
</evidence>
<evidence type="ECO:0000256" key="7">
    <source>
        <dbReference type="ARBA" id="ARBA00022806"/>
    </source>
</evidence>
<feature type="region of interest" description="Disordered" evidence="14">
    <location>
        <begin position="106"/>
        <end position="168"/>
    </location>
</feature>
<dbReference type="GO" id="GO:0005634">
    <property type="term" value="C:nucleus"/>
    <property type="evidence" value="ECO:0007669"/>
    <property type="project" value="UniProtKB-SubCell"/>
</dbReference>
<dbReference type="InterPro" id="IPR010614">
    <property type="entry name" value="RAD3-like_helicase_DEAD"/>
</dbReference>
<evidence type="ECO:0000256" key="10">
    <source>
        <dbReference type="ARBA" id="ARBA00023014"/>
    </source>
</evidence>
<evidence type="ECO:0000256" key="13">
    <source>
        <dbReference type="SAM" id="Coils"/>
    </source>
</evidence>
<evidence type="ECO:0000256" key="4">
    <source>
        <dbReference type="ARBA" id="ARBA00022723"/>
    </source>
</evidence>
<dbReference type="GO" id="GO:0046872">
    <property type="term" value="F:metal ion binding"/>
    <property type="evidence" value="ECO:0007669"/>
    <property type="project" value="UniProtKB-KW"/>
</dbReference>
<comment type="cofactor">
    <cofactor evidence="1">
        <name>[4Fe-4S] cluster</name>
        <dbReference type="ChEBI" id="CHEBI:49883"/>
    </cofactor>
</comment>
<reference evidence="16" key="1">
    <citation type="submission" date="2023-08" db="EMBL/GenBank/DDBJ databases">
        <authorList>
            <person name="Audoor S."/>
            <person name="Bilcke G."/>
        </authorList>
    </citation>
    <scope>NUCLEOTIDE SEQUENCE</scope>
</reference>
<dbReference type="Pfam" id="PF06733">
    <property type="entry name" value="DEAD_2"/>
    <property type="match status" value="1"/>
</dbReference>
<keyword evidence="13" id="KW-0175">Coiled coil</keyword>
<feature type="compositionally biased region" description="Basic and acidic residues" evidence="14">
    <location>
        <begin position="60"/>
        <end position="72"/>
    </location>
</feature>
<organism evidence="16 17">
    <name type="scientific">Cylindrotheca closterium</name>
    <dbReference type="NCBI Taxonomy" id="2856"/>
    <lineage>
        <taxon>Eukaryota</taxon>
        <taxon>Sar</taxon>
        <taxon>Stramenopiles</taxon>
        <taxon>Ochrophyta</taxon>
        <taxon>Bacillariophyta</taxon>
        <taxon>Bacillariophyceae</taxon>
        <taxon>Bacillariophycidae</taxon>
        <taxon>Bacillariales</taxon>
        <taxon>Bacillariaceae</taxon>
        <taxon>Cylindrotheca</taxon>
    </lineage>
</organism>
<feature type="compositionally biased region" description="Low complexity" evidence="14">
    <location>
        <begin position="41"/>
        <end position="59"/>
    </location>
</feature>
<keyword evidence="8" id="KW-0067">ATP-binding</keyword>
<dbReference type="GO" id="GO:0051536">
    <property type="term" value="F:iron-sulfur cluster binding"/>
    <property type="evidence" value="ECO:0007669"/>
    <property type="project" value="UniProtKB-KW"/>
</dbReference>
<evidence type="ECO:0000256" key="9">
    <source>
        <dbReference type="ARBA" id="ARBA00023004"/>
    </source>
</evidence>
<evidence type="ECO:0000256" key="12">
    <source>
        <dbReference type="ARBA" id="ARBA00023242"/>
    </source>
</evidence>
<feature type="compositionally biased region" description="Polar residues" evidence="14">
    <location>
        <begin position="132"/>
        <end position="143"/>
    </location>
</feature>
<keyword evidence="7" id="KW-0347">Helicase</keyword>
<feature type="coiled-coil region" evidence="13">
    <location>
        <begin position="171"/>
        <end position="214"/>
    </location>
</feature>
<accession>A0AAD2CYU4</accession>
<dbReference type="NCBIfam" id="TIGR00604">
    <property type="entry name" value="rad3"/>
    <property type="match status" value="1"/>
</dbReference>
<feature type="region of interest" description="Disordered" evidence="14">
    <location>
        <begin position="38"/>
        <end position="72"/>
    </location>
</feature>
<keyword evidence="11" id="KW-0413">Isomerase</keyword>
<evidence type="ECO:0000256" key="3">
    <source>
        <dbReference type="ARBA" id="ARBA00008435"/>
    </source>
</evidence>
<evidence type="ECO:0000256" key="5">
    <source>
        <dbReference type="ARBA" id="ARBA00022741"/>
    </source>
</evidence>
<dbReference type="GO" id="GO:0003678">
    <property type="term" value="F:DNA helicase activity"/>
    <property type="evidence" value="ECO:0007669"/>
    <property type="project" value="InterPro"/>
</dbReference>
<dbReference type="PROSITE" id="PS51193">
    <property type="entry name" value="HELICASE_ATP_BIND_2"/>
    <property type="match status" value="1"/>
</dbReference>
<dbReference type="InterPro" id="IPR014013">
    <property type="entry name" value="Helic_SF1/SF2_ATP-bd_DinG/Rad3"/>
</dbReference>
<keyword evidence="17" id="KW-1185">Reference proteome</keyword>
<feature type="compositionally biased region" description="Acidic residues" evidence="14">
    <location>
        <begin position="253"/>
        <end position="262"/>
    </location>
</feature>
<protein>
    <recommendedName>
        <fullName evidence="15">Helicase ATP-binding domain-containing protein</fullName>
    </recommendedName>
</protein>
<evidence type="ECO:0000256" key="11">
    <source>
        <dbReference type="ARBA" id="ARBA00023235"/>
    </source>
</evidence>
<evidence type="ECO:0000259" key="15">
    <source>
        <dbReference type="PROSITE" id="PS51193"/>
    </source>
</evidence>
<dbReference type="Proteomes" id="UP001295423">
    <property type="component" value="Unassembled WGS sequence"/>
</dbReference>
<dbReference type="PANTHER" id="PTHR11472:SF41">
    <property type="entry name" value="ATP-DEPENDENT DNA HELICASE DDX11-RELATED"/>
    <property type="match status" value="1"/>
</dbReference>
<proteinExistence type="inferred from homology"/>
<dbReference type="InterPro" id="IPR013020">
    <property type="entry name" value="Rad3/Chl1-like"/>
</dbReference>
<dbReference type="InterPro" id="IPR006555">
    <property type="entry name" value="ATP-dep_Helicase_C"/>
</dbReference>
<comment type="caution">
    <text evidence="16">The sequence shown here is derived from an EMBL/GenBank/DDBJ whole genome shotgun (WGS) entry which is preliminary data.</text>
</comment>
<evidence type="ECO:0000256" key="8">
    <source>
        <dbReference type="ARBA" id="ARBA00022840"/>
    </source>
</evidence>
<dbReference type="Gene3D" id="3.40.50.300">
    <property type="entry name" value="P-loop containing nucleotide triphosphate hydrolases"/>
    <property type="match status" value="3"/>
</dbReference>
<feature type="domain" description="Helicase ATP-binding" evidence="15">
    <location>
        <begin position="6"/>
        <end position="518"/>
    </location>
</feature>
<evidence type="ECO:0000256" key="2">
    <source>
        <dbReference type="ARBA" id="ARBA00004123"/>
    </source>
</evidence>
<evidence type="ECO:0000256" key="6">
    <source>
        <dbReference type="ARBA" id="ARBA00022801"/>
    </source>
</evidence>
<feature type="compositionally biased region" description="Basic residues" evidence="14">
    <location>
        <begin position="236"/>
        <end position="249"/>
    </location>
</feature>
<keyword evidence="9" id="KW-0408">Iron</keyword>
<keyword evidence="5" id="KW-0547">Nucleotide-binding</keyword>
<name>A0AAD2CYU4_9STRA</name>
<dbReference type="EMBL" id="CAKOGP040001557">
    <property type="protein sequence ID" value="CAJ1946013.1"/>
    <property type="molecule type" value="Genomic_DNA"/>
</dbReference>
<dbReference type="InterPro" id="IPR045028">
    <property type="entry name" value="DinG/Rad3-like"/>
</dbReference>
<dbReference type="GO" id="GO:0034085">
    <property type="term" value="P:establishment of sister chromatid cohesion"/>
    <property type="evidence" value="ECO:0007669"/>
    <property type="project" value="TreeGrafter"/>
</dbReference>
<keyword evidence="10" id="KW-0411">Iron-sulfur</keyword>
<gene>
    <name evidence="16" type="ORF">CYCCA115_LOCUS10155</name>
</gene>
<dbReference type="PANTHER" id="PTHR11472">
    <property type="entry name" value="DNA REPAIR DEAD HELICASE RAD3/XP-D SUBFAMILY MEMBER"/>
    <property type="match status" value="1"/>
</dbReference>
<dbReference type="InterPro" id="IPR006554">
    <property type="entry name" value="Helicase-like_DEXD_c2"/>
</dbReference>
<keyword evidence="12" id="KW-0539">Nucleus</keyword>
<feature type="region of interest" description="Disordered" evidence="14">
    <location>
        <begin position="236"/>
        <end position="276"/>
    </location>
</feature>
<comment type="similarity">
    <text evidence="3">Belongs to the DEAD box helicase family. DEAH subfamily. DDX11/CHL1 sub-subfamily.</text>
</comment>
<dbReference type="GO" id="GO:0003677">
    <property type="term" value="F:DNA binding"/>
    <property type="evidence" value="ECO:0007669"/>
    <property type="project" value="InterPro"/>
</dbReference>
<feature type="compositionally biased region" description="Basic and acidic residues" evidence="14">
    <location>
        <begin position="122"/>
        <end position="131"/>
    </location>
</feature>
<dbReference type="GO" id="GO:0016818">
    <property type="term" value="F:hydrolase activity, acting on acid anhydrides, in phosphorus-containing anhydrides"/>
    <property type="evidence" value="ECO:0007669"/>
    <property type="project" value="InterPro"/>
</dbReference>
<dbReference type="Pfam" id="PF13307">
    <property type="entry name" value="Helicase_C_2"/>
    <property type="match status" value="1"/>
</dbReference>
<evidence type="ECO:0000256" key="1">
    <source>
        <dbReference type="ARBA" id="ARBA00001966"/>
    </source>
</evidence>